<keyword evidence="9 14" id="KW-1133">Transmembrane helix</keyword>
<reference evidence="16" key="1">
    <citation type="journal article" date="2014" name="Genome Biol. Evol.">
        <title>Serial gene losses and foreign DNA underlie size and sequence variation in the plastid genomes of diatoms.</title>
        <authorList>
            <person name="Ruck E.C."/>
            <person name="Nakov T."/>
            <person name="Jansen R.K."/>
            <person name="Theriot E.C."/>
            <person name="Alverson A.J."/>
        </authorList>
    </citation>
    <scope>NUCLEOTIDE SEQUENCE</scope>
    <source>
        <strain evidence="16">Ccmp1856</strain>
    </source>
</reference>
<dbReference type="CDD" id="cd00290">
    <property type="entry name" value="cytochrome_b_C"/>
    <property type="match status" value="1"/>
</dbReference>
<comment type="subunit">
    <text evidence="12 14">The 4 large subunits of the cytochrome b6-f complex are cytochrome b6, subunit IV (17 kDa polypeptide, PetD), cytochrome f and the Rieske protein, while the 4 small subunits are PetG, PetL, PetM and PetN. The complex functions as a dimer.</text>
</comment>
<dbReference type="PROSITE" id="PS51003">
    <property type="entry name" value="CYTB_CTER"/>
    <property type="match status" value="1"/>
</dbReference>
<evidence type="ECO:0000256" key="14">
    <source>
        <dbReference type="HAMAP-Rule" id="MF_01344"/>
    </source>
</evidence>
<proteinExistence type="inferred from homology"/>
<keyword evidence="5 14" id="KW-0602">Photosynthesis</keyword>
<feature type="transmembrane region" description="Helical" evidence="14">
    <location>
        <begin position="95"/>
        <end position="114"/>
    </location>
</feature>
<gene>
    <name evidence="14 16" type="primary">petD</name>
</gene>
<dbReference type="GO" id="GO:0016491">
    <property type="term" value="F:oxidoreductase activity"/>
    <property type="evidence" value="ECO:0007669"/>
    <property type="project" value="UniProtKB-UniRule"/>
</dbReference>
<name>A0A023HAS6_9STRA</name>
<dbReference type="EMBL" id="KC509524">
    <property type="protein sequence ID" value="AGH28835.1"/>
    <property type="molecule type" value="Genomic_DNA"/>
</dbReference>
<dbReference type="AlphaFoldDB" id="A0A023HAS6"/>
<dbReference type="PANTHER" id="PTHR19271:SF41">
    <property type="entry name" value="CYTOCHROME B_B6 C-TERMINAL REGION PROFILE DOMAIN-CONTAINING PROTEIN"/>
    <property type="match status" value="1"/>
</dbReference>
<evidence type="ECO:0000256" key="2">
    <source>
        <dbReference type="ARBA" id="ARBA00004141"/>
    </source>
</evidence>
<evidence type="ECO:0000256" key="11">
    <source>
        <dbReference type="ARBA" id="ARBA00023136"/>
    </source>
</evidence>
<keyword evidence="4 16" id="KW-0150">Chloroplast</keyword>
<evidence type="ECO:0000256" key="5">
    <source>
        <dbReference type="ARBA" id="ARBA00022531"/>
    </source>
</evidence>
<evidence type="ECO:0000256" key="3">
    <source>
        <dbReference type="ARBA" id="ARBA00022448"/>
    </source>
</evidence>
<sequence length="160" mass="17633">MSVIKKPDLTDPKLRAKLAKGMGHNYYGEPAWPNDLLYVFPVCILGTFACCIGLAVMAPTQLGEPADPFNTPLEILPEWYFFPTFNLLRVLPNKLLGVLAMAAVPLGLITVPFIENVNKFQNPFRRPIASLVFILGFVTAIWLGIGACLPIDKAVSLGFW</sequence>
<dbReference type="InterPro" id="IPR036150">
    <property type="entry name" value="Cyt_b/b6_C_sf"/>
</dbReference>
<protein>
    <recommendedName>
        <fullName evidence="14">Cytochrome b6-f complex subunit 4</fullName>
    </recommendedName>
    <alternativeName>
        <fullName evidence="14">17 kDa polypeptide</fullName>
    </alternativeName>
</protein>
<feature type="transmembrane region" description="Helical" evidence="14">
    <location>
        <begin position="36"/>
        <end position="58"/>
    </location>
</feature>
<evidence type="ECO:0000256" key="9">
    <source>
        <dbReference type="ARBA" id="ARBA00022989"/>
    </source>
</evidence>
<evidence type="ECO:0000256" key="13">
    <source>
        <dbReference type="ARBA" id="ARBA00060385"/>
    </source>
</evidence>
<accession>A0A023HAS6</accession>
<evidence type="ECO:0000256" key="8">
    <source>
        <dbReference type="ARBA" id="ARBA00022982"/>
    </source>
</evidence>
<keyword evidence="10 14" id="KW-0793">Thylakoid</keyword>
<dbReference type="GO" id="GO:0008121">
    <property type="term" value="F:quinol-cytochrome-c reductase activity"/>
    <property type="evidence" value="ECO:0007669"/>
    <property type="project" value="TreeGrafter"/>
</dbReference>
<evidence type="ECO:0000256" key="6">
    <source>
        <dbReference type="ARBA" id="ARBA00022640"/>
    </source>
</evidence>
<dbReference type="InterPro" id="IPR048260">
    <property type="entry name" value="Cytochrome_b_C_euk/bac"/>
</dbReference>
<dbReference type="InterPro" id="IPR005870">
    <property type="entry name" value="Cyt_b6/f_cplx_suIV"/>
</dbReference>
<keyword evidence="6 16" id="KW-0934">Plastid</keyword>
<evidence type="ECO:0000256" key="1">
    <source>
        <dbReference type="ARBA" id="ARBA00003068"/>
    </source>
</evidence>
<comment type="function">
    <text evidence="1 14">Component of the cytochrome b6-f complex, which mediates electron transfer between photosystem II (PSII) and photosystem I (PSI), cyclic electron flow around PSI, and state transitions.</text>
</comment>
<evidence type="ECO:0000259" key="15">
    <source>
        <dbReference type="PROSITE" id="PS51003"/>
    </source>
</evidence>
<dbReference type="Gene3D" id="1.20.5.510">
    <property type="entry name" value="Single helix bin"/>
    <property type="match status" value="1"/>
</dbReference>
<evidence type="ECO:0000256" key="7">
    <source>
        <dbReference type="ARBA" id="ARBA00022692"/>
    </source>
</evidence>
<dbReference type="GO" id="GO:0009767">
    <property type="term" value="P:photosynthetic electron transport chain"/>
    <property type="evidence" value="ECO:0007669"/>
    <property type="project" value="InterPro"/>
</dbReference>
<feature type="domain" description="Cytochrome b/b6 C-terminal region profile" evidence="15">
    <location>
        <begin position="65"/>
        <end position="160"/>
    </location>
</feature>
<organism evidence="16">
    <name type="scientific">Leptocylindrus danicus</name>
    <dbReference type="NCBI Taxonomy" id="163516"/>
    <lineage>
        <taxon>Eukaryota</taxon>
        <taxon>Sar</taxon>
        <taxon>Stramenopiles</taxon>
        <taxon>Ochrophyta</taxon>
        <taxon>Bacillariophyta</taxon>
        <taxon>Coscinodiscophyceae</taxon>
        <taxon>Chaetocerotophycidae</taxon>
        <taxon>Leptocylindrales</taxon>
        <taxon>Leptocylindraceae</taxon>
        <taxon>Leptocylindrus</taxon>
    </lineage>
</organism>
<dbReference type="Gene3D" id="1.10.287.980">
    <property type="entry name" value="plastocyanin oxidoreductase"/>
    <property type="match status" value="1"/>
</dbReference>
<dbReference type="GO" id="GO:0009535">
    <property type="term" value="C:chloroplast thylakoid membrane"/>
    <property type="evidence" value="ECO:0007669"/>
    <property type="project" value="UniProtKB-SubCell"/>
</dbReference>
<dbReference type="GO" id="GO:0006122">
    <property type="term" value="P:mitochondrial electron transport, ubiquinol to cytochrome c"/>
    <property type="evidence" value="ECO:0007669"/>
    <property type="project" value="TreeGrafter"/>
</dbReference>
<evidence type="ECO:0000256" key="10">
    <source>
        <dbReference type="ARBA" id="ARBA00023078"/>
    </source>
</evidence>
<dbReference type="SUPFAM" id="SSF81648">
    <property type="entry name" value="a domain/subunit of cytochrome bc1 complex (Ubiquinol-cytochrome c reductase)"/>
    <property type="match status" value="1"/>
</dbReference>
<evidence type="ECO:0000256" key="4">
    <source>
        <dbReference type="ARBA" id="ARBA00022528"/>
    </source>
</evidence>
<dbReference type="PANTHER" id="PTHR19271">
    <property type="entry name" value="CYTOCHROME B"/>
    <property type="match status" value="1"/>
</dbReference>
<dbReference type="NCBIfam" id="TIGR01156">
    <property type="entry name" value="cytb6_f_IV"/>
    <property type="match status" value="1"/>
</dbReference>
<keyword evidence="8 14" id="KW-0249">Electron transport</keyword>
<keyword evidence="3 14" id="KW-0813">Transport</keyword>
<dbReference type="GeneID" id="19740348"/>
<dbReference type="HAMAP" id="MF_01344">
    <property type="entry name" value="Cytb6_f_subIV"/>
    <property type="match status" value="1"/>
</dbReference>
<dbReference type="GO" id="GO:0005739">
    <property type="term" value="C:mitochondrion"/>
    <property type="evidence" value="ECO:0007669"/>
    <property type="project" value="GOC"/>
</dbReference>
<evidence type="ECO:0000256" key="12">
    <source>
        <dbReference type="ARBA" id="ARBA00025834"/>
    </source>
</evidence>
<evidence type="ECO:0000313" key="16">
    <source>
        <dbReference type="EMBL" id="AGH28835.1"/>
    </source>
</evidence>
<feature type="transmembrane region" description="Helical" evidence="14">
    <location>
        <begin position="126"/>
        <end position="151"/>
    </location>
</feature>
<dbReference type="FunFam" id="1.10.287.980:FF:000001">
    <property type="entry name" value="Cytochrome b6-f complex subunit 4"/>
    <property type="match status" value="1"/>
</dbReference>
<dbReference type="PIRSF" id="PIRSF000033">
    <property type="entry name" value="B6f_17K"/>
    <property type="match status" value="1"/>
</dbReference>
<dbReference type="FunFam" id="1.20.5.510:FF:000002">
    <property type="entry name" value="Cytochrome b6-f complex subunit 4"/>
    <property type="match status" value="1"/>
</dbReference>
<comment type="subcellular location">
    <subcellularLocation>
        <location evidence="2">Membrane</location>
        <topology evidence="2">Multi-pass membrane protein</topology>
    </subcellularLocation>
    <subcellularLocation>
        <location evidence="14">Plastid</location>
        <location evidence="14">Chloroplast thylakoid membrane</location>
        <topology evidence="14">Multi-pass membrane protein</topology>
    </subcellularLocation>
    <subcellularLocation>
        <location evidence="13">Thylakoid</location>
    </subcellularLocation>
</comment>
<dbReference type="InterPro" id="IPR005798">
    <property type="entry name" value="Cyt_b/b6_C"/>
</dbReference>
<dbReference type="RefSeq" id="YP_009029304.1">
    <property type="nucleotide sequence ID" value="NC_024084.1"/>
</dbReference>
<keyword evidence="7 14" id="KW-0812">Transmembrane</keyword>
<dbReference type="Pfam" id="PF00032">
    <property type="entry name" value="Cytochrom_B_C"/>
    <property type="match status" value="1"/>
</dbReference>
<comment type="similarity">
    <text evidence="14">Belongs to the cytochrome b family. PetD subfamily.</text>
</comment>
<keyword evidence="11 14" id="KW-0472">Membrane</keyword>
<geneLocation type="chloroplast" evidence="16"/>